<dbReference type="GO" id="GO:0016853">
    <property type="term" value="F:isomerase activity"/>
    <property type="evidence" value="ECO:0007669"/>
    <property type="project" value="UniProtKB-KW"/>
</dbReference>
<dbReference type="InterPro" id="IPR050312">
    <property type="entry name" value="IolE/XylAMocC-like"/>
</dbReference>
<accession>A0A4Y8LF01</accession>
<dbReference type="Pfam" id="PF01261">
    <property type="entry name" value="AP_endonuc_2"/>
    <property type="match status" value="1"/>
</dbReference>
<dbReference type="EMBL" id="SORX01000006">
    <property type="protein sequence ID" value="TFE00623.1"/>
    <property type="molecule type" value="Genomic_DNA"/>
</dbReference>
<protein>
    <submittedName>
        <fullName evidence="2">Sugar phosphate isomerase/epimerase</fullName>
    </submittedName>
</protein>
<evidence type="ECO:0000313" key="3">
    <source>
        <dbReference type="Proteomes" id="UP000297776"/>
    </source>
</evidence>
<evidence type="ECO:0000313" key="2">
    <source>
        <dbReference type="EMBL" id="TFE00623.1"/>
    </source>
</evidence>
<dbReference type="InterPro" id="IPR036237">
    <property type="entry name" value="Xyl_isomerase-like_sf"/>
</dbReference>
<dbReference type="SUPFAM" id="SSF51658">
    <property type="entry name" value="Xylose isomerase-like"/>
    <property type="match status" value="1"/>
</dbReference>
<name>A0A4Y8LF01_9BACL</name>
<dbReference type="PANTHER" id="PTHR12110:SF41">
    <property type="entry name" value="INOSOSE DEHYDRATASE"/>
    <property type="match status" value="1"/>
</dbReference>
<feature type="domain" description="Xylose isomerase-like TIM barrel" evidence="1">
    <location>
        <begin position="25"/>
        <end position="248"/>
    </location>
</feature>
<dbReference type="RefSeq" id="WP_134381943.1">
    <property type="nucleotide sequence ID" value="NZ_SORX01000006.1"/>
</dbReference>
<dbReference type="PANTHER" id="PTHR12110">
    <property type="entry name" value="HYDROXYPYRUVATE ISOMERASE"/>
    <property type="match status" value="1"/>
</dbReference>
<dbReference type="Proteomes" id="UP000297776">
    <property type="component" value="Unassembled WGS sequence"/>
</dbReference>
<dbReference type="Gene3D" id="3.20.20.150">
    <property type="entry name" value="Divalent-metal-dependent TIM barrel enzymes"/>
    <property type="match status" value="1"/>
</dbReference>
<keyword evidence="2" id="KW-0413">Isomerase</keyword>
<dbReference type="AlphaFoldDB" id="A0A4Y8LF01"/>
<keyword evidence="3" id="KW-1185">Reference proteome</keyword>
<proteinExistence type="predicted"/>
<reference evidence="2 3" key="1">
    <citation type="submission" date="2019-03" db="EMBL/GenBank/DDBJ databases">
        <authorList>
            <person name="Yang Y."/>
        </authorList>
    </citation>
    <scope>NUCLEOTIDE SEQUENCE [LARGE SCALE GENOMIC DNA]</scope>
    <source>
        <strain evidence="2 3">ASL-1</strain>
    </source>
</reference>
<comment type="caution">
    <text evidence="2">The sequence shown here is derived from an EMBL/GenBank/DDBJ whole genome shotgun (WGS) entry which is preliminary data.</text>
</comment>
<dbReference type="InterPro" id="IPR013022">
    <property type="entry name" value="Xyl_isomerase-like_TIM-brl"/>
</dbReference>
<sequence length="251" mass="28369">MSKNGIAVQMYSLRNECEKDFTGTLKKVADLGFDGVELAGYGGMSAAELKAVLDNLNLKAASNHVQLARLESEPEQVIREQKVLGCDHIVCPVLPRDRHSREDYEKLVQTLNEVGEMSAAEGITLSYHNHDFELLPFEDGVVPLAYIMDQSNPDWVKAEFDVYWLKKAGEDPVEWLKKYQERTPLVHLKDMTTDGEEFFAELGTGGVDIEAVLEHTASVPVEWWIIEQDQSRKTPLESIEQSINYLKKQTV</sequence>
<organism evidence="2 3">
    <name type="scientific">Jeotgalibacillus salarius</name>
    <dbReference type="NCBI Taxonomy" id="546023"/>
    <lineage>
        <taxon>Bacteria</taxon>
        <taxon>Bacillati</taxon>
        <taxon>Bacillota</taxon>
        <taxon>Bacilli</taxon>
        <taxon>Bacillales</taxon>
        <taxon>Caryophanaceae</taxon>
        <taxon>Jeotgalibacillus</taxon>
    </lineage>
</organism>
<evidence type="ECO:0000259" key="1">
    <source>
        <dbReference type="Pfam" id="PF01261"/>
    </source>
</evidence>
<gene>
    <name evidence="2" type="ORF">E2626_11655</name>
</gene>
<dbReference type="OrthoDB" id="9798407at2"/>